<gene>
    <name evidence="3" type="ORF">SAMN04489712_105415</name>
</gene>
<evidence type="ECO:0000256" key="1">
    <source>
        <dbReference type="SAM" id="MobiDB-lite"/>
    </source>
</evidence>
<accession>A0A1H6AH56</accession>
<proteinExistence type="predicted"/>
<evidence type="ECO:0000259" key="2">
    <source>
        <dbReference type="Pfam" id="PF04149"/>
    </source>
</evidence>
<keyword evidence="4" id="KW-1185">Reference proteome</keyword>
<dbReference type="AlphaFoldDB" id="A0A1H6AH56"/>
<dbReference type="Pfam" id="PF04149">
    <property type="entry name" value="DUF397"/>
    <property type="match status" value="1"/>
</dbReference>
<name>A0A1H6AH56_9ACTN</name>
<dbReference type="Proteomes" id="UP000236723">
    <property type="component" value="Unassembled WGS sequence"/>
</dbReference>
<dbReference type="InterPro" id="IPR007278">
    <property type="entry name" value="DUF397"/>
</dbReference>
<feature type="domain" description="DUF397" evidence="2">
    <location>
        <begin position="11"/>
        <end position="66"/>
    </location>
</feature>
<feature type="region of interest" description="Disordered" evidence="1">
    <location>
        <begin position="1"/>
        <end position="29"/>
    </location>
</feature>
<evidence type="ECO:0000313" key="3">
    <source>
        <dbReference type="EMBL" id="SEG47335.1"/>
    </source>
</evidence>
<dbReference type="RefSeq" id="WP_103938366.1">
    <property type="nucleotide sequence ID" value="NZ_FNVO01000005.1"/>
</dbReference>
<reference evidence="4" key="1">
    <citation type="submission" date="2016-10" db="EMBL/GenBank/DDBJ databases">
        <authorList>
            <person name="Varghese N."/>
            <person name="Submissions S."/>
        </authorList>
    </citation>
    <scope>NUCLEOTIDE SEQUENCE [LARGE SCALE GENOMIC DNA]</scope>
    <source>
        <strain evidence="4">DSM 43163</strain>
    </source>
</reference>
<evidence type="ECO:0000313" key="4">
    <source>
        <dbReference type="Proteomes" id="UP000236723"/>
    </source>
</evidence>
<sequence>MSTPRKPSNVSWHISTYSGSGGPECVEAGPLNDGSEQVAVRHSRRPDAETILYTRAEWEAFVKGVKDGEFDFFTS</sequence>
<organism evidence="3 4">
    <name type="scientific">Thermomonospora echinospora</name>
    <dbReference type="NCBI Taxonomy" id="1992"/>
    <lineage>
        <taxon>Bacteria</taxon>
        <taxon>Bacillati</taxon>
        <taxon>Actinomycetota</taxon>
        <taxon>Actinomycetes</taxon>
        <taxon>Streptosporangiales</taxon>
        <taxon>Thermomonosporaceae</taxon>
        <taxon>Thermomonospora</taxon>
    </lineage>
</organism>
<feature type="compositionally biased region" description="Polar residues" evidence="1">
    <location>
        <begin position="1"/>
        <end position="18"/>
    </location>
</feature>
<dbReference type="OrthoDB" id="4299240at2"/>
<dbReference type="EMBL" id="FNVO01000005">
    <property type="protein sequence ID" value="SEG47335.1"/>
    <property type="molecule type" value="Genomic_DNA"/>
</dbReference>
<protein>
    <recommendedName>
        <fullName evidence="2">DUF397 domain-containing protein</fullName>
    </recommendedName>
</protein>